<keyword evidence="2" id="KW-0540">Nuclease</keyword>
<comment type="caution">
    <text evidence="2">The sequence shown here is derived from an EMBL/GenBank/DDBJ whole genome shotgun (WGS) entry which is preliminary data.</text>
</comment>
<evidence type="ECO:0000259" key="1">
    <source>
        <dbReference type="Pfam" id="PF03372"/>
    </source>
</evidence>
<dbReference type="SUPFAM" id="SSF56219">
    <property type="entry name" value="DNase I-like"/>
    <property type="match status" value="1"/>
</dbReference>
<name>A0A317EX36_9SPHI</name>
<dbReference type="Proteomes" id="UP000245391">
    <property type="component" value="Unassembled WGS sequence"/>
</dbReference>
<evidence type="ECO:0000313" key="3">
    <source>
        <dbReference type="Proteomes" id="UP000245391"/>
    </source>
</evidence>
<dbReference type="PANTHER" id="PTHR12121:SF36">
    <property type="entry name" value="ENDONUCLEASE_EXONUCLEASE_PHOSPHATASE DOMAIN-CONTAINING PROTEIN"/>
    <property type="match status" value="1"/>
</dbReference>
<dbReference type="InterPro" id="IPR036691">
    <property type="entry name" value="Endo/exonu/phosph_ase_sf"/>
</dbReference>
<dbReference type="InterPro" id="IPR050410">
    <property type="entry name" value="CCR4/nocturin_mRNA_transcr"/>
</dbReference>
<dbReference type="InterPro" id="IPR005135">
    <property type="entry name" value="Endo/exonuclease/phosphatase"/>
</dbReference>
<accession>A0A317EX36</accession>
<sequence>MKSTRRNFVKGIGIVASASLWPLKSTANLLSGEHAFATNTHKILGCNIRVALPEDDAVGRGWKARKDSCIKVIQAQKPDIIGLQEVLRIQAEDFQKAMPDYFAFGFDGPEMDVNKETYNGIAKNLVIFSKKKYAMVSAGCYWLSETPEIGGSLAWNTARARHVNWVRLLDKKSGKEFRVLATHLDHKAQEARNKQGEMIVRESAQYTADFPQILIGDFNVDMKNPVFKIITNGGWSESYLTANGPNEPGPTFHNFLGPEYLKTKGTQTGKIDFIFTKGKIKTESASIIYDQINGIYPSDHYFVSSNISFI</sequence>
<dbReference type="CDD" id="cd09083">
    <property type="entry name" value="EEP-1"/>
    <property type="match status" value="1"/>
</dbReference>
<keyword evidence="2" id="KW-0378">Hydrolase</keyword>
<protein>
    <submittedName>
        <fullName evidence="2">Endonuclease</fullName>
    </submittedName>
</protein>
<evidence type="ECO:0000313" key="2">
    <source>
        <dbReference type="EMBL" id="PWS31520.1"/>
    </source>
</evidence>
<dbReference type="GO" id="GO:0000175">
    <property type="term" value="F:3'-5'-RNA exonuclease activity"/>
    <property type="evidence" value="ECO:0007669"/>
    <property type="project" value="TreeGrafter"/>
</dbReference>
<dbReference type="GO" id="GO:0004519">
    <property type="term" value="F:endonuclease activity"/>
    <property type="evidence" value="ECO:0007669"/>
    <property type="project" value="UniProtKB-KW"/>
</dbReference>
<reference evidence="3" key="1">
    <citation type="submission" date="2018-05" db="EMBL/GenBank/DDBJ databases">
        <title>Pedobacter paludis sp. nov., isolated from wetland soil.</title>
        <authorList>
            <person name="Zhang Y."/>
        </authorList>
    </citation>
    <scope>NUCLEOTIDE SEQUENCE [LARGE SCALE GENOMIC DNA]</scope>
    <source>
        <strain evidence="3">R-8</strain>
    </source>
</reference>
<feature type="domain" description="Endonuclease/exonuclease/phosphatase" evidence="1">
    <location>
        <begin position="58"/>
        <end position="300"/>
    </location>
</feature>
<organism evidence="2 3">
    <name type="scientific">Pedobacter paludis</name>
    <dbReference type="NCBI Taxonomy" id="2203212"/>
    <lineage>
        <taxon>Bacteria</taxon>
        <taxon>Pseudomonadati</taxon>
        <taxon>Bacteroidota</taxon>
        <taxon>Sphingobacteriia</taxon>
        <taxon>Sphingobacteriales</taxon>
        <taxon>Sphingobacteriaceae</taxon>
        <taxon>Pedobacter</taxon>
    </lineage>
</organism>
<keyword evidence="2" id="KW-0255">Endonuclease</keyword>
<proteinExistence type="predicted"/>
<dbReference type="Pfam" id="PF03372">
    <property type="entry name" value="Exo_endo_phos"/>
    <property type="match status" value="1"/>
</dbReference>
<dbReference type="Gene3D" id="3.60.10.10">
    <property type="entry name" value="Endonuclease/exonuclease/phosphatase"/>
    <property type="match status" value="1"/>
</dbReference>
<gene>
    <name evidence="2" type="ORF">DF947_13090</name>
</gene>
<dbReference type="AlphaFoldDB" id="A0A317EX36"/>
<dbReference type="EMBL" id="QGNY01000004">
    <property type="protein sequence ID" value="PWS31520.1"/>
    <property type="molecule type" value="Genomic_DNA"/>
</dbReference>
<dbReference type="RefSeq" id="WP_109930455.1">
    <property type="nucleotide sequence ID" value="NZ_QGNY01000004.1"/>
</dbReference>
<dbReference type="PANTHER" id="PTHR12121">
    <property type="entry name" value="CARBON CATABOLITE REPRESSOR PROTEIN 4"/>
    <property type="match status" value="1"/>
</dbReference>
<dbReference type="OrthoDB" id="9793162at2"/>
<keyword evidence="3" id="KW-1185">Reference proteome</keyword>